<feature type="region of interest" description="Disordered" evidence="1">
    <location>
        <begin position="1"/>
        <end position="26"/>
    </location>
</feature>
<dbReference type="EMBL" id="SOAW01000001">
    <property type="protein sequence ID" value="TDT32506.1"/>
    <property type="molecule type" value="Genomic_DNA"/>
</dbReference>
<evidence type="ECO:0000259" key="2">
    <source>
        <dbReference type="Pfam" id="PF01266"/>
    </source>
</evidence>
<dbReference type="InterPro" id="IPR036188">
    <property type="entry name" value="FAD/NAD-bd_sf"/>
</dbReference>
<dbReference type="Pfam" id="PF01266">
    <property type="entry name" value="DAO"/>
    <property type="match status" value="1"/>
</dbReference>
<dbReference type="Proteomes" id="UP000295371">
    <property type="component" value="Unassembled WGS sequence"/>
</dbReference>
<dbReference type="GO" id="GO:0005737">
    <property type="term" value="C:cytoplasm"/>
    <property type="evidence" value="ECO:0007669"/>
    <property type="project" value="TreeGrafter"/>
</dbReference>
<sequence>MSSRAQFLSMPPWGRPQLLTTDPHPASGDHRDLVVVGTGFTGLTAAVRAAEAGATVTLLSNGRPRSAALPGWSTPLHGEDPHQIRLLHGEPAVGGWVAQLARAAEHLETSAGDLGVKVEQRDFGLSTFDGQWAFQLRFIARALRIGGLRVDFDDRSGLPFPLRPELVVVDGGEIDPTRWLDALTRRAIDLGVRVVPGQLAGLRVRRGMATVETGSARLHAGRVILASSAPLADRALLRPRVRTEQWHLVAFRTETFPHRELQVLDRPQTVLARHAEHLVVGQRGGAATQLLDWVGRRFPDNRITHGWSATTTRSIDALPLVGSASLSGETVLTASGLGQYGLSLGTAAGLQLADVVLGRSRAGELPWRPARGVTANGLSKRLRSAAIGPIPFITRLNTPPLRD</sequence>
<dbReference type="AlphaFoldDB" id="A0A4R7J701"/>
<reference evidence="3 4" key="1">
    <citation type="submission" date="2019-03" db="EMBL/GenBank/DDBJ databases">
        <title>Genomic Encyclopedia of Archaeal and Bacterial Type Strains, Phase II (KMG-II): from individual species to whole genera.</title>
        <authorList>
            <person name="Goeker M."/>
        </authorList>
    </citation>
    <scope>NUCLEOTIDE SEQUENCE [LARGE SCALE GENOMIC DNA]</scope>
    <source>
        <strain evidence="3 4">DSM 24323</strain>
    </source>
</reference>
<evidence type="ECO:0000313" key="3">
    <source>
        <dbReference type="EMBL" id="TDT32506.1"/>
    </source>
</evidence>
<name>A0A4R7J701_9ACTN</name>
<dbReference type="SUPFAM" id="SSF51905">
    <property type="entry name" value="FAD/NAD(P)-binding domain"/>
    <property type="match status" value="1"/>
</dbReference>
<feature type="domain" description="FAD dependent oxidoreductase" evidence="2">
    <location>
        <begin position="32"/>
        <end position="354"/>
    </location>
</feature>
<dbReference type="InterPro" id="IPR006076">
    <property type="entry name" value="FAD-dep_OxRdtase"/>
</dbReference>
<dbReference type="PANTHER" id="PTHR13847">
    <property type="entry name" value="SARCOSINE DEHYDROGENASE-RELATED"/>
    <property type="match status" value="1"/>
</dbReference>
<comment type="caution">
    <text evidence="3">The sequence shown here is derived from an EMBL/GenBank/DDBJ whole genome shotgun (WGS) entry which is preliminary data.</text>
</comment>
<dbReference type="RefSeq" id="WP_133753138.1">
    <property type="nucleotide sequence ID" value="NZ_SOAW01000001.1"/>
</dbReference>
<organism evidence="3 4">
    <name type="scientific">Naumannella halotolerans</name>
    <dbReference type="NCBI Taxonomy" id="993414"/>
    <lineage>
        <taxon>Bacteria</taxon>
        <taxon>Bacillati</taxon>
        <taxon>Actinomycetota</taxon>
        <taxon>Actinomycetes</taxon>
        <taxon>Propionibacteriales</taxon>
        <taxon>Propionibacteriaceae</taxon>
        <taxon>Naumannella</taxon>
    </lineage>
</organism>
<protein>
    <submittedName>
        <fullName evidence="3">Glycine/D-amino acid oxidase-like deaminating enzyme</fullName>
    </submittedName>
</protein>
<accession>A0A4R7J701</accession>
<proteinExistence type="predicted"/>
<keyword evidence="4" id="KW-1185">Reference proteome</keyword>
<dbReference type="OrthoDB" id="9767869at2"/>
<dbReference type="Gene3D" id="3.50.50.60">
    <property type="entry name" value="FAD/NAD(P)-binding domain"/>
    <property type="match status" value="1"/>
</dbReference>
<evidence type="ECO:0000313" key="4">
    <source>
        <dbReference type="Proteomes" id="UP000295371"/>
    </source>
</evidence>
<dbReference type="Gene3D" id="3.30.9.10">
    <property type="entry name" value="D-Amino Acid Oxidase, subunit A, domain 2"/>
    <property type="match status" value="1"/>
</dbReference>
<gene>
    <name evidence="3" type="ORF">CLV29_0084</name>
</gene>
<evidence type="ECO:0000256" key="1">
    <source>
        <dbReference type="SAM" id="MobiDB-lite"/>
    </source>
</evidence>